<feature type="region of interest" description="Disordered" evidence="1">
    <location>
        <begin position="720"/>
        <end position="746"/>
    </location>
</feature>
<comment type="caution">
    <text evidence="2">The sequence shown here is derived from an EMBL/GenBank/DDBJ whole genome shotgun (WGS) entry which is preliminary data.</text>
</comment>
<evidence type="ECO:0000256" key="1">
    <source>
        <dbReference type="SAM" id="MobiDB-lite"/>
    </source>
</evidence>
<evidence type="ECO:0000313" key="3">
    <source>
        <dbReference type="Proteomes" id="UP001470230"/>
    </source>
</evidence>
<dbReference type="SUPFAM" id="SSF52047">
    <property type="entry name" value="RNI-like"/>
    <property type="match status" value="1"/>
</dbReference>
<proteinExistence type="predicted"/>
<evidence type="ECO:0000313" key="2">
    <source>
        <dbReference type="EMBL" id="KAK8857999.1"/>
    </source>
</evidence>
<reference evidence="2 3" key="1">
    <citation type="submission" date="2024-04" db="EMBL/GenBank/DDBJ databases">
        <title>Tritrichomonas musculus Genome.</title>
        <authorList>
            <person name="Alves-Ferreira E."/>
            <person name="Grigg M."/>
            <person name="Lorenzi H."/>
            <person name="Galac M."/>
        </authorList>
    </citation>
    <scope>NUCLEOTIDE SEQUENCE [LARGE SCALE GENOMIC DNA]</scope>
    <source>
        <strain evidence="2 3">EAF2021</strain>
    </source>
</reference>
<dbReference type="Proteomes" id="UP001470230">
    <property type="component" value="Unassembled WGS sequence"/>
</dbReference>
<organism evidence="2 3">
    <name type="scientific">Tritrichomonas musculus</name>
    <dbReference type="NCBI Taxonomy" id="1915356"/>
    <lineage>
        <taxon>Eukaryota</taxon>
        <taxon>Metamonada</taxon>
        <taxon>Parabasalia</taxon>
        <taxon>Tritrichomonadida</taxon>
        <taxon>Tritrichomonadidae</taxon>
        <taxon>Tritrichomonas</taxon>
    </lineage>
</organism>
<keyword evidence="3" id="KW-1185">Reference proteome</keyword>
<gene>
    <name evidence="2" type="ORF">M9Y10_013099</name>
</gene>
<feature type="compositionally biased region" description="Polar residues" evidence="1">
    <location>
        <begin position="720"/>
        <end position="732"/>
    </location>
</feature>
<feature type="compositionally biased region" description="Basic and acidic residues" evidence="1">
    <location>
        <begin position="733"/>
        <end position="746"/>
    </location>
</feature>
<dbReference type="Gene3D" id="3.80.10.10">
    <property type="entry name" value="Ribonuclease Inhibitor"/>
    <property type="match status" value="1"/>
</dbReference>
<dbReference type="InterPro" id="IPR032675">
    <property type="entry name" value="LRR_dom_sf"/>
</dbReference>
<dbReference type="EMBL" id="JAPFFF010000019">
    <property type="protein sequence ID" value="KAK8857999.1"/>
    <property type="molecule type" value="Genomic_DNA"/>
</dbReference>
<protein>
    <submittedName>
        <fullName evidence="2">Uncharacterized protein</fullName>
    </submittedName>
</protein>
<name>A0ABR2I655_9EUKA</name>
<accession>A0ABR2I655</accession>
<sequence length="746" mass="85844">MSFFDNQLIKVEDKILQEMVKSRWFELETPLIAAPISFRMKPSESSVSGLMLFTRGAIYIFNKKVFGAATLFKKFHLLNCQSFTVSQSSVELIFTEKQQPPEGTCNFEIKSNFSIQIAKIMLRVFNELTFGVSSEPFFEININPDIQSNILQEVIVKKRPNQALKMRAIFLCHYYNVFDDHLNSVNYFDIYDNNLNNYIIITQGFQPGNFAKACGHAIGWDSSITNIVFKGYKSSTFPELLNSILQNSIRFKEISFLEYQSNIQINFNFSELSCLKIKNWTLKQNCCQFVNDFISQIKFLSFPIDTLNIIDILFNSELECIEFFEGISRNRSTILANTIYFGKIISRPFPFNSLQRFISLTQNLKTIAFSSIDVDGTKIFTLLCNQPMKNLERLIITRMQFRTIVDGSDEISQLHLPPNLLYMNVSGCFFTSSSLRFLLSFITKDPLNIPFIFEANEINVKSSFYNCLSKLNFEKINPNICEVSWNSNGIPSDSSRFFFAFLFTQKRLRMLSLKKIRAGNPTQLLQFVMQLITSIKLPAIDISFNSKISPVTPVDSEIFLQFIAALSQANFLRRIGLANTELGDEGLNVFKDVINNLTALTEITADGFVPQTKESFIGFWESVVKHPSIKAIDKPCIDYIYLRDQKIITNDDRIVLMPIFSEIRKMPKASNSIQREEYIKMMITENRLTNNPDVFLGTTQVDWQKNDKYQSSFQCDDTGLVQPTYQSDTSNYDYDRAQGKKNENDQ</sequence>